<dbReference type="CDD" id="cd15831">
    <property type="entry name" value="BTAD"/>
    <property type="match status" value="1"/>
</dbReference>
<accession>A0ABV9XUY7</accession>
<dbReference type="SMART" id="SM00862">
    <property type="entry name" value="Trans_reg_C"/>
    <property type="match status" value="1"/>
</dbReference>
<organism evidence="9 10">
    <name type="scientific">Saccharothrix xinjiangensis</name>
    <dbReference type="NCBI Taxonomy" id="204798"/>
    <lineage>
        <taxon>Bacteria</taxon>
        <taxon>Bacillati</taxon>
        <taxon>Actinomycetota</taxon>
        <taxon>Actinomycetes</taxon>
        <taxon>Pseudonocardiales</taxon>
        <taxon>Pseudonocardiaceae</taxon>
        <taxon>Saccharothrix</taxon>
    </lineage>
</organism>
<evidence type="ECO:0000256" key="5">
    <source>
        <dbReference type="PROSITE-ProRule" id="PRU00339"/>
    </source>
</evidence>
<comment type="caution">
    <text evidence="9">The sequence shown here is derived from an EMBL/GenBank/DDBJ whole genome shotgun (WGS) entry which is preliminary data.</text>
</comment>
<feature type="repeat" description="TPR" evidence="5">
    <location>
        <begin position="734"/>
        <end position="767"/>
    </location>
</feature>
<dbReference type="PRINTS" id="PR00364">
    <property type="entry name" value="DISEASERSIST"/>
</dbReference>
<dbReference type="SUPFAM" id="SSF52540">
    <property type="entry name" value="P-loop containing nucleoside triphosphate hydrolases"/>
    <property type="match status" value="1"/>
</dbReference>
<evidence type="ECO:0000256" key="2">
    <source>
        <dbReference type="ARBA" id="ARBA00023015"/>
    </source>
</evidence>
<evidence type="ECO:0000256" key="4">
    <source>
        <dbReference type="ARBA" id="ARBA00023163"/>
    </source>
</evidence>
<dbReference type="Pfam" id="PF00486">
    <property type="entry name" value="Trans_reg_C"/>
    <property type="match status" value="1"/>
</dbReference>
<dbReference type="Gene3D" id="3.40.50.300">
    <property type="entry name" value="P-loop containing nucleotide triphosphate hydrolases"/>
    <property type="match status" value="1"/>
</dbReference>
<keyword evidence="5" id="KW-0802">TPR repeat</keyword>
<dbReference type="PROSITE" id="PS50005">
    <property type="entry name" value="TPR"/>
    <property type="match status" value="1"/>
</dbReference>
<dbReference type="InterPro" id="IPR036388">
    <property type="entry name" value="WH-like_DNA-bd_sf"/>
</dbReference>
<gene>
    <name evidence="9" type="ORF">ACFPFM_10155</name>
</gene>
<dbReference type="SUPFAM" id="SSF48452">
    <property type="entry name" value="TPR-like"/>
    <property type="match status" value="3"/>
</dbReference>
<dbReference type="Pfam" id="PF03704">
    <property type="entry name" value="BTAD"/>
    <property type="match status" value="1"/>
</dbReference>
<sequence>MAVEFCVLGPVEARIAGWPVDLGRARQRWVLAVLLVEANRWLSADQLLDRAWGDRVPASGRDTLYGYLSRLRRVLRATDEADIVRRSGGYELVVDEDAVDLHRFRRLVVEARAADDERAAELFAEATGLWRGEVCAGLDTPWAQAVRTELDRQRLAAELDHADLRLRTGRHTDLLVDLTSLAAAHPLDERVSGQFMLALYRSGRQVDALEHYRRLRTRLTGELGVDPGPDLRQLHQRILAADPALATPVPATGRLPAAVRQLPAAPRTFTGRAPELAELDRALTTGVPATGITADTCGPSGGTPGTAPVDGTTVVISAIGGAGGIGKTWLALTWAHRHVDRFPDGQLFVDLRGFSPDAAPLDPVVALRRFLDALGVEPARCPPDPDALAALYRSLVAGRRMLIVLDNAATAEQVVPLLPGSASCTVLVTSRHRLPALLARHGARPLPLGTLDDAESRALLAAALGADRVADDERATAELIALCGGFPLALALVAARLHLRLPLADAVAELRELRLHALDDADHPAASLPTVLSWSLRHLTDSQQRVFALLGVAPGPDIGLPAAADLTGLPPHRTHAALRALADASLIDPRPGGRHTMHDLVRAYATTLADDLPDAVRLPALRRVIDFYLHTAHTADRLLDAHRPQIRLAPAAPGVRPHPLGHYQEALTWLKTEYRHLLDAQQAAVAHGWHRVVWQLAWTLHTFHFRQGHHHDELSMWRTALDAAEHLRDPAALARVHRRLGLTHARLRRYDQARHHLDQALAVAERHHDTVEQACIHYTFAWAAIRRTTEPEAREHGLLHARRAWDLYRTLDLPVWEANALTMHGWFLAHTGDHDTAREHCRAGLALQRHHHCSAGEAECLRLLGWIDHLSGHHHRAVRHYREALALMHTLGHTYAAAITLDDLGNSHAALGHHDQARTTWLEAVESYTQQGDHDAARRVRQRLDDLKTPDGGPPPQSAEPTQ</sequence>
<dbReference type="Gene3D" id="1.10.10.10">
    <property type="entry name" value="Winged helix-like DNA-binding domain superfamily/Winged helix DNA-binding domain"/>
    <property type="match status" value="1"/>
</dbReference>
<feature type="domain" description="Bacterial transcriptional activator" evidence="8">
    <location>
        <begin position="99"/>
        <end position="239"/>
    </location>
</feature>
<feature type="region of interest" description="Disordered" evidence="6">
    <location>
        <begin position="928"/>
        <end position="963"/>
    </location>
</feature>
<dbReference type="InterPro" id="IPR016032">
    <property type="entry name" value="Sig_transdc_resp-reg_C-effctor"/>
</dbReference>
<dbReference type="Proteomes" id="UP001595833">
    <property type="component" value="Unassembled WGS sequence"/>
</dbReference>
<evidence type="ECO:0000256" key="3">
    <source>
        <dbReference type="ARBA" id="ARBA00023125"/>
    </source>
</evidence>
<dbReference type="InterPro" id="IPR005158">
    <property type="entry name" value="BTAD"/>
</dbReference>
<dbReference type="PANTHER" id="PTHR35807:SF1">
    <property type="entry name" value="TRANSCRIPTIONAL REGULATOR REDD"/>
    <property type="match status" value="1"/>
</dbReference>
<keyword evidence="4" id="KW-0804">Transcription</keyword>
<proteinExistence type="inferred from homology"/>
<keyword evidence="3" id="KW-0238">DNA-binding</keyword>
<dbReference type="SUPFAM" id="SSF46894">
    <property type="entry name" value="C-terminal effector domain of the bipartite response regulators"/>
    <property type="match status" value="1"/>
</dbReference>
<dbReference type="SMART" id="SM00028">
    <property type="entry name" value="TPR"/>
    <property type="match status" value="4"/>
</dbReference>
<keyword evidence="10" id="KW-1185">Reference proteome</keyword>
<dbReference type="EMBL" id="JBHSJB010000008">
    <property type="protein sequence ID" value="MFC5054120.1"/>
    <property type="molecule type" value="Genomic_DNA"/>
</dbReference>
<protein>
    <submittedName>
        <fullName evidence="9">BTAD domain-containing putative transcriptional regulator</fullName>
    </submittedName>
</protein>
<comment type="similarity">
    <text evidence="1">Belongs to the AfsR/DnrI/RedD regulatory family.</text>
</comment>
<name>A0ABV9XUY7_9PSEU</name>
<evidence type="ECO:0000259" key="7">
    <source>
        <dbReference type="SMART" id="SM00862"/>
    </source>
</evidence>
<dbReference type="InterPro" id="IPR027417">
    <property type="entry name" value="P-loop_NTPase"/>
</dbReference>
<feature type="compositionally biased region" description="Basic and acidic residues" evidence="6">
    <location>
        <begin position="932"/>
        <end position="949"/>
    </location>
</feature>
<evidence type="ECO:0000313" key="9">
    <source>
        <dbReference type="EMBL" id="MFC5054120.1"/>
    </source>
</evidence>
<dbReference type="RefSeq" id="WP_344038738.1">
    <property type="nucleotide sequence ID" value="NZ_BAAAKE010000012.1"/>
</dbReference>
<dbReference type="Gene3D" id="1.25.40.10">
    <property type="entry name" value="Tetratricopeptide repeat domain"/>
    <property type="match status" value="3"/>
</dbReference>
<feature type="compositionally biased region" description="Pro residues" evidence="6">
    <location>
        <begin position="952"/>
        <end position="963"/>
    </location>
</feature>
<dbReference type="InterPro" id="IPR011990">
    <property type="entry name" value="TPR-like_helical_dom_sf"/>
</dbReference>
<evidence type="ECO:0000259" key="8">
    <source>
        <dbReference type="SMART" id="SM01043"/>
    </source>
</evidence>
<evidence type="ECO:0000313" key="10">
    <source>
        <dbReference type="Proteomes" id="UP001595833"/>
    </source>
</evidence>
<dbReference type="InterPro" id="IPR001867">
    <property type="entry name" value="OmpR/PhoB-type_DNA-bd"/>
</dbReference>
<keyword evidence="2" id="KW-0805">Transcription regulation</keyword>
<dbReference type="SMART" id="SM01043">
    <property type="entry name" value="BTAD"/>
    <property type="match status" value="1"/>
</dbReference>
<feature type="domain" description="OmpR/PhoB-type" evidence="7">
    <location>
        <begin position="17"/>
        <end position="92"/>
    </location>
</feature>
<evidence type="ECO:0000256" key="1">
    <source>
        <dbReference type="ARBA" id="ARBA00005820"/>
    </source>
</evidence>
<dbReference type="InterPro" id="IPR019734">
    <property type="entry name" value="TPR_rpt"/>
</dbReference>
<dbReference type="PANTHER" id="PTHR35807">
    <property type="entry name" value="TRANSCRIPTIONAL REGULATOR REDD-RELATED"/>
    <property type="match status" value="1"/>
</dbReference>
<evidence type="ECO:0000256" key="6">
    <source>
        <dbReference type="SAM" id="MobiDB-lite"/>
    </source>
</evidence>
<reference evidence="10" key="1">
    <citation type="journal article" date="2019" name="Int. J. Syst. Evol. Microbiol.">
        <title>The Global Catalogue of Microorganisms (GCM) 10K type strain sequencing project: providing services to taxonomists for standard genome sequencing and annotation.</title>
        <authorList>
            <consortium name="The Broad Institute Genomics Platform"/>
            <consortium name="The Broad Institute Genome Sequencing Center for Infectious Disease"/>
            <person name="Wu L."/>
            <person name="Ma J."/>
        </authorList>
    </citation>
    <scope>NUCLEOTIDE SEQUENCE [LARGE SCALE GENOMIC DNA]</scope>
    <source>
        <strain evidence="10">KCTC 12848</strain>
    </source>
</reference>
<dbReference type="InterPro" id="IPR051677">
    <property type="entry name" value="AfsR-DnrI-RedD_regulator"/>
</dbReference>